<sequence length="222" mass="24561">MTKLLELRDLSFGYDKGAPPVFEHFSLDVRKGEFLVIKGPSGSGKSTLLRLICRLNTPRSGSILFKSRDVSEITPSELRSKVTYVPQIPQMIDGSIRYNLQLPFSFAQGQGKSVPDDSALEQMLDAFYLNDVTLGQSANKLSVGQKQRLSIMRAILTEPDALLLDEPTSALDAESAAMVFSIIERLNTEEGKTVLIVTHSDYQPEVPWARSCTFRSGNLECS</sequence>
<dbReference type="PROSITE" id="PS50893">
    <property type="entry name" value="ABC_TRANSPORTER_2"/>
    <property type="match status" value="1"/>
</dbReference>
<dbReference type="CDD" id="cd03228">
    <property type="entry name" value="ABCC_MRP_Like"/>
    <property type="match status" value="1"/>
</dbReference>
<dbReference type="InterPro" id="IPR027417">
    <property type="entry name" value="P-loop_NTPase"/>
</dbReference>
<evidence type="ECO:0000256" key="2">
    <source>
        <dbReference type="ARBA" id="ARBA00022840"/>
    </source>
</evidence>
<name>A0A7C5HGA7_9CHLB</name>
<dbReference type="Gene3D" id="3.40.50.300">
    <property type="entry name" value="P-loop containing nucleotide triphosphate hydrolases"/>
    <property type="match status" value="1"/>
</dbReference>
<protein>
    <submittedName>
        <fullName evidence="4">ATP-binding cassette domain-containing protein</fullName>
    </submittedName>
</protein>
<dbReference type="GO" id="GO:0005524">
    <property type="term" value="F:ATP binding"/>
    <property type="evidence" value="ECO:0007669"/>
    <property type="project" value="UniProtKB-KW"/>
</dbReference>
<keyword evidence="1" id="KW-0547">Nucleotide-binding</keyword>
<reference evidence="4" key="1">
    <citation type="journal article" date="2020" name="mSystems">
        <title>Genome- and Community-Level Interaction Insights into Carbon Utilization and Element Cycling Functions of Hydrothermarchaeota in Hydrothermal Sediment.</title>
        <authorList>
            <person name="Zhou Z."/>
            <person name="Liu Y."/>
            <person name="Xu W."/>
            <person name="Pan J."/>
            <person name="Luo Z.H."/>
            <person name="Li M."/>
        </authorList>
    </citation>
    <scope>NUCLEOTIDE SEQUENCE [LARGE SCALE GENOMIC DNA]</scope>
    <source>
        <strain evidence="4">HyVt-633</strain>
    </source>
</reference>
<dbReference type="PANTHER" id="PTHR43423:SF1">
    <property type="entry name" value="ABC TRANSPORTER I FAMILY MEMBER 17"/>
    <property type="match status" value="1"/>
</dbReference>
<evidence type="ECO:0000256" key="1">
    <source>
        <dbReference type="ARBA" id="ARBA00022741"/>
    </source>
</evidence>
<dbReference type="SUPFAM" id="SSF52540">
    <property type="entry name" value="P-loop containing nucleoside triphosphate hydrolases"/>
    <property type="match status" value="1"/>
</dbReference>
<dbReference type="InterPro" id="IPR003439">
    <property type="entry name" value="ABC_transporter-like_ATP-bd"/>
</dbReference>
<evidence type="ECO:0000313" key="4">
    <source>
        <dbReference type="EMBL" id="HHE31103.1"/>
    </source>
</evidence>
<dbReference type="AlphaFoldDB" id="A0A7C5HGA7"/>
<dbReference type="GO" id="GO:0016887">
    <property type="term" value="F:ATP hydrolysis activity"/>
    <property type="evidence" value="ECO:0007669"/>
    <property type="project" value="InterPro"/>
</dbReference>
<keyword evidence="2 4" id="KW-0067">ATP-binding</keyword>
<organism evidence="4">
    <name type="scientific">Chlorobaculum parvum</name>
    <dbReference type="NCBI Taxonomy" id="274539"/>
    <lineage>
        <taxon>Bacteria</taxon>
        <taxon>Pseudomonadati</taxon>
        <taxon>Chlorobiota</taxon>
        <taxon>Chlorobiia</taxon>
        <taxon>Chlorobiales</taxon>
        <taxon>Chlorobiaceae</taxon>
        <taxon>Chlorobaculum</taxon>
    </lineage>
</organism>
<comment type="caution">
    <text evidence="4">The sequence shown here is derived from an EMBL/GenBank/DDBJ whole genome shotgun (WGS) entry which is preliminary data.</text>
</comment>
<dbReference type="InterPro" id="IPR003593">
    <property type="entry name" value="AAA+_ATPase"/>
</dbReference>
<gene>
    <name evidence="4" type="ORF">ENL07_00310</name>
</gene>
<dbReference type="PANTHER" id="PTHR43423">
    <property type="entry name" value="ABC TRANSPORTER I FAMILY MEMBER 17"/>
    <property type="match status" value="1"/>
</dbReference>
<dbReference type="EMBL" id="DRSQ01000007">
    <property type="protein sequence ID" value="HHE31103.1"/>
    <property type="molecule type" value="Genomic_DNA"/>
</dbReference>
<dbReference type="Pfam" id="PF00005">
    <property type="entry name" value="ABC_tran"/>
    <property type="match status" value="1"/>
</dbReference>
<proteinExistence type="predicted"/>
<dbReference type="Proteomes" id="UP000886058">
    <property type="component" value="Unassembled WGS sequence"/>
</dbReference>
<feature type="domain" description="ABC transporter" evidence="3">
    <location>
        <begin position="5"/>
        <end position="219"/>
    </location>
</feature>
<accession>A0A7C5HGA7</accession>
<dbReference type="SMART" id="SM00382">
    <property type="entry name" value="AAA"/>
    <property type="match status" value="1"/>
</dbReference>
<evidence type="ECO:0000259" key="3">
    <source>
        <dbReference type="PROSITE" id="PS50893"/>
    </source>
</evidence>